<evidence type="ECO:0000256" key="3">
    <source>
        <dbReference type="ARBA" id="ARBA00023163"/>
    </source>
</evidence>
<keyword evidence="2" id="KW-0238">DNA-binding</keyword>
<evidence type="ECO:0000259" key="5">
    <source>
        <dbReference type="PROSITE" id="PS51118"/>
    </source>
</evidence>
<gene>
    <name evidence="6" type="ORF">DY245_43915</name>
</gene>
<dbReference type="Gene3D" id="1.10.10.10">
    <property type="entry name" value="Winged helix-like DNA-binding domain superfamily/Winged helix DNA-binding domain"/>
    <property type="match status" value="1"/>
</dbReference>
<keyword evidence="7" id="KW-1185">Reference proteome</keyword>
<dbReference type="OrthoDB" id="9792527at2"/>
<evidence type="ECO:0000256" key="2">
    <source>
        <dbReference type="ARBA" id="ARBA00023125"/>
    </source>
</evidence>
<dbReference type="PANTHER" id="PTHR33204">
    <property type="entry name" value="TRANSCRIPTIONAL REGULATOR, MARR FAMILY"/>
    <property type="match status" value="1"/>
</dbReference>
<dbReference type="SUPFAM" id="SSF46785">
    <property type="entry name" value="Winged helix' DNA-binding domain"/>
    <property type="match status" value="1"/>
</dbReference>
<dbReference type="Pfam" id="PF01638">
    <property type="entry name" value="HxlR"/>
    <property type="match status" value="1"/>
</dbReference>
<feature type="compositionally biased region" description="Polar residues" evidence="4">
    <location>
        <begin position="166"/>
        <end position="175"/>
    </location>
</feature>
<dbReference type="AlphaFoldDB" id="A0A371PP93"/>
<dbReference type="RefSeq" id="WP_128512694.1">
    <property type="nucleotide sequence ID" value="NZ_QUAC01000486.1"/>
</dbReference>
<dbReference type="Proteomes" id="UP000262477">
    <property type="component" value="Unassembled WGS sequence"/>
</dbReference>
<accession>A0A371PP93</accession>
<keyword evidence="1" id="KW-0805">Transcription regulation</keyword>
<reference evidence="6 7" key="1">
    <citation type="submission" date="2018-08" db="EMBL/GenBank/DDBJ databases">
        <title>Streptomyces NEAU-D10 sp. nov., a novel Actinomycete isolated from soil.</title>
        <authorList>
            <person name="Jin L."/>
        </authorList>
    </citation>
    <scope>NUCLEOTIDE SEQUENCE [LARGE SCALE GENOMIC DNA]</scope>
    <source>
        <strain evidence="6 7">NEAU-D10</strain>
    </source>
</reference>
<comment type="caution">
    <text evidence="6">The sequence shown here is derived from an EMBL/GenBank/DDBJ whole genome shotgun (WGS) entry which is preliminary data.</text>
</comment>
<evidence type="ECO:0000313" key="7">
    <source>
        <dbReference type="Proteomes" id="UP000262477"/>
    </source>
</evidence>
<protein>
    <submittedName>
        <fullName evidence="6">Transcriptional regulator</fullName>
    </submittedName>
</protein>
<feature type="domain" description="HTH hxlR-type" evidence="5">
    <location>
        <begin position="11"/>
        <end position="108"/>
    </location>
</feature>
<feature type="region of interest" description="Disordered" evidence="4">
    <location>
        <begin position="140"/>
        <end position="188"/>
    </location>
</feature>
<sequence length="188" mass="20485">MTRTPLADVACSIARATDLFSDAWTALIMRDVLTGIGRFDELARDLGISRKVLTARLSRLVEEGVLARERYQERPPRERYIATEKGRELYPVLLALMNWGDRWYAGETGPPARIHHLTCDRDTTMVAACAHCGERLTADNTTQLPGPGGRTGPGTEVIGPLIASRAAQQTPDANASNNPPSGPRPPGR</sequence>
<keyword evidence="3" id="KW-0804">Transcription</keyword>
<evidence type="ECO:0000313" key="6">
    <source>
        <dbReference type="EMBL" id="REK84350.1"/>
    </source>
</evidence>
<dbReference type="InterPro" id="IPR036390">
    <property type="entry name" value="WH_DNA-bd_sf"/>
</dbReference>
<dbReference type="GO" id="GO:0003677">
    <property type="term" value="F:DNA binding"/>
    <property type="evidence" value="ECO:0007669"/>
    <property type="project" value="UniProtKB-KW"/>
</dbReference>
<dbReference type="PANTHER" id="PTHR33204:SF18">
    <property type="entry name" value="TRANSCRIPTIONAL REGULATORY PROTEIN"/>
    <property type="match status" value="1"/>
</dbReference>
<name>A0A371PP93_STRIH</name>
<dbReference type="InterPro" id="IPR036388">
    <property type="entry name" value="WH-like_DNA-bd_sf"/>
</dbReference>
<organism evidence="6 7">
    <name type="scientific">Streptomyces inhibens</name>
    <dbReference type="NCBI Taxonomy" id="2293571"/>
    <lineage>
        <taxon>Bacteria</taxon>
        <taxon>Bacillati</taxon>
        <taxon>Actinomycetota</taxon>
        <taxon>Actinomycetes</taxon>
        <taxon>Kitasatosporales</taxon>
        <taxon>Streptomycetaceae</taxon>
        <taxon>Streptomyces</taxon>
    </lineage>
</organism>
<dbReference type="EMBL" id="QUAC01000486">
    <property type="protein sequence ID" value="REK84350.1"/>
    <property type="molecule type" value="Genomic_DNA"/>
</dbReference>
<dbReference type="InterPro" id="IPR002577">
    <property type="entry name" value="HTH_HxlR"/>
</dbReference>
<evidence type="ECO:0000256" key="4">
    <source>
        <dbReference type="SAM" id="MobiDB-lite"/>
    </source>
</evidence>
<dbReference type="PROSITE" id="PS51118">
    <property type="entry name" value="HTH_HXLR"/>
    <property type="match status" value="1"/>
</dbReference>
<evidence type="ECO:0000256" key="1">
    <source>
        <dbReference type="ARBA" id="ARBA00023015"/>
    </source>
</evidence>
<proteinExistence type="predicted"/>